<evidence type="ECO:0000256" key="1">
    <source>
        <dbReference type="SAM" id="Phobius"/>
    </source>
</evidence>
<gene>
    <name evidence="2" type="ORF">B0A55_02815</name>
</gene>
<feature type="transmembrane region" description="Helical" evidence="1">
    <location>
        <begin position="27"/>
        <end position="52"/>
    </location>
</feature>
<name>A0A4U0XQ10_9PEZI</name>
<organism evidence="2 3">
    <name type="scientific">Friedmanniomyces simplex</name>
    <dbReference type="NCBI Taxonomy" id="329884"/>
    <lineage>
        <taxon>Eukaryota</taxon>
        <taxon>Fungi</taxon>
        <taxon>Dikarya</taxon>
        <taxon>Ascomycota</taxon>
        <taxon>Pezizomycotina</taxon>
        <taxon>Dothideomycetes</taxon>
        <taxon>Dothideomycetidae</taxon>
        <taxon>Mycosphaerellales</taxon>
        <taxon>Teratosphaeriaceae</taxon>
        <taxon>Friedmanniomyces</taxon>
    </lineage>
</organism>
<evidence type="ECO:0000313" key="2">
    <source>
        <dbReference type="EMBL" id="TKA78547.1"/>
    </source>
</evidence>
<protein>
    <submittedName>
        <fullName evidence="2">Uncharacterized protein</fullName>
    </submittedName>
</protein>
<keyword evidence="1" id="KW-0472">Membrane</keyword>
<evidence type="ECO:0000313" key="3">
    <source>
        <dbReference type="Proteomes" id="UP000309340"/>
    </source>
</evidence>
<reference evidence="2 3" key="1">
    <citation type="submission" date="2017-03" db="EMBL/GenBank/DDBJ databases">
        <title>Genomes of endolithic fungi from Antarctica.</title>
        <authorList>
            <person name="Coleine C."/>
            <person name="Masonjones S."/>
            <person name="Stajich J.E."/>
        </authorList>
    </citation>
    <scope>NUCLEOTIDE SEQUENCE [LARGE SCALE GENOMIC DNA]</scope>
    <source>
        <strain evidence="2 3">CCFEE 5184</strain>
    </source>
</reference>
<keyword evidence="1" id="KW-1133">Transmembrane helix</keyword>
<keyword evidence="3" id="KW-1185">Reference proteome</keyword>
<comment type="caution">
    <text evidence="2">The sequence shown here is derived from an EMBL/GenBank/DDBJ whole genome shotgun (WGS) entry which is preliminary data.</text>
</comment>
<dbReference type="EMBL" id="NAJQ01000110">
    <property type="protein sequence ID" value="TKA78547.1"/>
    <property type="molecule type" value="Genomic_DNA"/>
</dbReference>
<accession>A0A4U0XQ10</accession>
<keyword evidence="1" id="KW-0812">Transmembrane</keyword>
<proteinExistence type="predicted"/>
<dbReference type="Proteomes" id="UP000309340">
    <property type="component" value="Unassembled WGS sequence"/>
</dbReference>
<feature type="transmembrane region" description="Helical" evidence="1">
    <location>
        <begin position="112"/>
        <end position="136"/>
    </location>
</feature>
<feature type="transmembrane region" description="Helical" evidence="1">
    <location>
        <begin position="73"/>
        <end position="92"/>
    </location>
</feature>
<dbReference type="AlphaFoldDB" id="A0A4U0XQ10"/>
<sequence length="140" mass="14983">MNTTTQNVLQASEDAPVGVLGTAFGTIALYLVIFPCVLAMSIAAAEIMAYTWESASQLLCGRNTDGRCRIRETFGPAWVALSVILFVVVLVITVSEASGYVDERQNHFSRALVILSSMGMFQAACVFAVALASGLVRVCR</sequence>